<name>A0A9P6CPR0_9AGAR</name>
<feature type="region of interest" description="Disordered" evidence="1">
    <location>
        <begin position="28"/>
        <end position="135"/>
    </location>
</feature>
<feature type="compositionally biased region" description="Basic and acidic residues" evidence="1">
    <location>
        <begin position="44"/>
        <end position="54"/>
    </location>
</feature>
<evidence type="ECO:0000313" key="4">
    <source>
        <dbReference type="Proteomes" id="UP000807469"/>
    </source>
</evidence>
<dbReference type="EMBL" id="MU155353">
    <property type="protein sequence ID" value="KAF9474966.1"/>
    <property type="molecule type" value="Genomic_DNA"/>
</dbReference>
<comment type="caution">
    <text evidence="3">The sequence shown here is derived from an EMBL/GenBank/DDBJ whole genome shotgun (WGS) entry which is preliminary data.</text>
</comment>
<evidence type="ECO:0000256" key="2">
    <source>
        <dbReference type="SAM" id="Phobius"/>
    </source>
</evidence>
<feature type="compositionally biased region" description="Polar residues" evidence="1">
    <location>
        <begin position="159"/>
        <end position="181"/>
    </location>
</feature>
<organism evidence="3 4">
    <name type="scientific">Pholiota conissans</name>
    <dbReference type="NCBI Taxonomy" id="109636"/>
    <lineage>
        <taxon>Eukaryota</taxon>
        <taxon>Fungi</taxon>
        <taxon>Dikarya</taxon>
        <taxon>Basidiomycota</taxon>
        <taxon>Agaricomycotina</taxon>
        <taxon>Agaricomycetes</taxon>
        <taxon>Agaricomycetidae</taxon>
        <taxon>Agaricales</taxon>
        <taxon>Agaricineae</taxon>
        <taxon>Strophariaceae</taxon>
        <taxon>Pholiota</taxon>
    </lineage>
</organism>
<keyword evidence="4" id="KW-1185">Reference proteome</keyword>
<reference evidence="3" key="1">
    <citation type="submission" date="2020-11" db="EMBL/GenBank/DDBJ databases">
        <authorList>
            <consortium name="DOE Joint Genome Institute"/>
            <person name="Ahrendt S."/>
            <person name="Riley R."/>
            <person name="Andreopoulos W."/>
            <person name="Labutti K."/>
            <person name="Pangilinan J."/>
            <person name="Ruiz-Duenas F.J."/>
            <person name="Barrasa J.M."/>
            <person name="Sanchez-Garcia M."/>
            <person name="Camarero S."/>
            <person name="Miyauchi S."/>
            <person name="Serrano A."/>
            <person name="Linde D."/>
            <person name="Babiker R."/>
            <person name="Drula E."/>
            <person name="Ayuso-Fernandez I."/>
            <person name="Pacheco R."/>
            <person name="Padilla G."/>
            <person name="Ferreira P."/>
            <person name="Barriuso J."/>
            <person name="Kellner H."/>
            <person name="Castanera R."/>
            <person name="Alfaro M."/>
            <person name="Ramirez L."/>
            <person name="Pisabarro A.G."/>
            <person name="Kuo A."/>
            <person name="Tritt A."/>
            <person name="Lipzen A."/>
            <person name="He G."/>
            <person name="Yan M."/>
            <person name="Ng V."/>
            <person name="Cullen D."/>
            <person name="Martin F."/>
            <person name="Rosso M.-N."/>
            <person name="Henrissat B."/>
            <person name="Hibbett D."/>
            <person name="Martinez A.T."/>
            <person name="Grigoriev I.V."/>
        </authorList>
    </citation>
    <scope>NUCLEOTIDE SEQUENCE</scope>
    <source>
        <strain evidence="3">CIRM-BRFM 674</strain>
    </source>
</reference>
<proteinExistence type="predicted"/>
<keyword evidence="2" id="KW-0812">Transmembrane</keyword>
<feature type="compositionally biased region" description="Low complexity" evidence="1">
    <location>
        <begin position="68"/>
        <end position="84"/>
    </location>
</feature>
<feature type="compositionally biased region" description="Polar residues" evidence="1">
    <location>
        <begin position="92"/>
        <end position="111"/>
    </location>
</feature>
<dbReference type="Proteomes" id="UP000807469">
    <property type="component" value="Unassembled WGS sequence"/>
</dbReference>
<gene>
    <name evidence="3" type="ORF">BDN70DRAFT_286392</name>
</gene>
<sequence>MTRSLTYLPITHPHTLSTNRLEHTLANSHSIDDEVADNRSATPDSERTHDDRPPSHARYTPTSDEYDPASPSEDSASSKSTSPEYNELISPTIRSPSASSENDDIAQTLSPNHEWPENQHTTPGADSYSGSPSPTTLLLTTRLPAIVVVDHQHHHQRARTTTSISAKQSAHGSTARHSPTSPCSPPHFCSYDMWGPVFFEGPRSALRFSDCVFFLSPLPPTSLLFLVLCISGVTYSLPLRLLCMIRFIPITSARCLLSSPSTTLTISPYLGGYHPQLALLAALAHCIHFLRRRWPSWPFCIYIPITRLCRSGLFFHCCFMEC</sequence>
<keyword evidence="2" id="KW-1133">Transmembrane helix</keyword>
<feature type="region of interest" description="Disordered" evidence="1">
    <location>
        <begin position="151"/>
        <end position="182"/>
    </location>
</feature>
<evidence type="ECO:0000313" key="3">
    <source>
        <dbReference type="EMBL" id="KAF9474966.1"/>
    </source>
</evidence>
<accession>A0A9P6CPR0</accession>
<feature type="transmembrane region" description="Helical" evidence="2">
    <location>
        <begin position="223"/>
        <end position="243"/>
    </location>
</feature>
<evidence type="ECO:0000256" key="1">
    <source>
        <dbReference type="SAM" id="MobiDB-lite"/>
    </source>
</evidence>
<protein>
    <submittedName>
        <fullName evidence="3">Uncharacterized protein</fullName>
    </submittedName>
</protein>
<keyword evidence="2" id="KW-0472">Membrane</keyword>
<dbReference type="AlphaFoldDB" id="A0A9P6CPR0"/>